<organism evidence="3 4">
    <name type="scientific">Aegilops tauschii subsp. strangulata</name>
    <name type="common">Goatgrass</name>
    <dbReference type="NCBI Taxonomy" id="200361"/>
    <lineage>
        <taxon>Eukaryota</taxon>
        <taxon>Viridiplantae</taxon>
        <taxon>Streptophyta</taxon>
        <taxon>Embryophyta</taxon>
        <taxon>Tracheophyta</taxon>
        <taxon>Spermatophyta</taxon>
        <taxon>Magnoliopsida</taxon>
        <taxon>Liliopsida</taxon>
        <taxon>Poales</taxon>
        <taxon>Poaceae</taxon>
        <taxon>BOP clade</taxon>
        <taxon>Pooideae</taxon>
        <taxon>Triticodae</taxon>
        <taxon>Triticeae</taxon>
        <taxon>Triticinae</taxon>
        <taxon>Aegilops</taxon>
    </lineage>
</organism>
<dbReference type="Pfam" id="PF23598">
    <property type="entry name" value="LRR_14"/>
    <property type="match status" value="1"/>
</dbReference>
<dbReference type="EnsemblPlants" id="AET2Gv21291700.4">
    <property type="protein sequence ID" value="AET2Gv21291700.4"/>
    <property type="gene ID" value="AET2Gv21291700"/>
</dbReference>
<dbReference type="PANTHER" id="PTHR47186">
    <property type="entry name" value="LEUCINE-RICH REPEAT-CONTAINING PROTEIN 57"/>
    <property type="match status" value="1"/>
</dbReference>
<evidence type="ECO:0000313" key="3">
    <source>
        <dbReference type="EnsemblPlants" id="AET2Gv21291700.4"/>
    </source>
</evidence>
<evidence type="ECO:0000259" key="2">
    <source>
        <dbReference type="Pfam" id="PF23598"/>
    </source>
</evidence>
<feature type="domain" description="Disease resistance R13L4/SHOC-2-like LRR" evidence="2">
    <location>
        <begin position="2"/>
        <end position="193"/>
    </location>
</feature>
<evidence type="ECO:0000256" key="1">
    <source>
        <dbReference type="ARBA" id="ARBA00022737"/>
    </source>
</evidence>
<dbReference type="PANTHER" id="PTHR47186:SF22">
    <property type="entry name" value="OS11G0589401 PROTEIN"/>
    <property type="match status" value="1"/>
</dbReference>
<dbReference type="Gramene" id="AET2Gv21291700.1">
    <property type="protein sequence ID" value="AET2Gv21291700.1"/>
    <property type="gene ID" value="AET2Gv21291700"/>
</dbReference>
<name>A0A453DL02_AEGTS</name>
<keyword evidence="1" id="KW-0677">Repeat</keyword>
<dbReference type="SUPFAM" id="SSF52047">
    <property type="entry name" value="RNI-like"/>
    <property type="match status" value="1"/>
</dbReference>
<dbReference type="Gene3D" id="3.80.10.10">
    <property type="entry name" value="Ribonuclease Inhibitor"/>
    <property type="match status" value="1"/>
</dbReference>
<reference evidence="3" key="3">
    <citation type="journal article" date="2017" name="Nature">
        <title>Genome sequence of the progenitor of the wheat D genome Aegilops tauschii.</title>
        <authorList>
            <person name="Luo M.C."/>
            <person name="Gu Y.Q."/>
            <person name="Puiu D."/>
            <person name="Wang H."/>
            <person name="Twardziok S.O."/>
            <person name="Deal K.R."/>
            <person name="Huo N."/>
            <person name="Zhu T."/>
            <person name="Wang L."/>
            <person name="Wang Y."/>
            <person name="McGuire P.E."/>
            <person name="Liu S."/>
            <person name="Long H."/>
            <person name="Ramasamy R.K."/>
            <person name="Rodriguez J.C."/>
            <person name="Van S.L."/>
            <person name="Yuan L."/>
            <person name="Wang Z."/>
            <person name="Xia Z."/>
            <person name="Xiao L."/>
            <person name="Anderson O.D."/>
            <person name="Ouyang S."/>
            <person name="Liang Y."/>
            <person name="Zimin A.V."/>
            <person name="Pertea G."/>
            <person name="Qi P."/>
            <person name="Bennetzen J.L."/>
            <person name="Dai X."/>
            <person name="Dawson M.W."/>
            <person name="Muller H.G."/>
            <person name="Kugler K."/>
            <person name="Rivarola-Duarte L."/>
            <person name="Spannagl M."/>
            <person name="Mayer K.F.X."/>
            <person name="Lu F.H."/>
            <person name="Bevan M.W."/>
            <person name="Leroy P."/>
            <person name="Li P."/>
            <person name="You F.M."/>
            <person name="Sun Q."/>
            <person name="Liu Z."/>
            <person name="Lyons E."/>
            <person name="Wicker T."/>
            <person name="Salzberg S.L."/>
            <person name="Devos K.M."/>
            <person name="Dvorak J."/>
        </authorList>
    </citation>
    <scope>NUCLEOTIDE SEQUENCE [LARGE SCALE GENOMIC DNA]</scope>
    <source>
        <strain evidence="3">cv. AL8/78</strain>
    </source>
</reference>
<reference evidence="4" key="1">
    <citation type="journal article" date="2014" name="Science">
        <title>Ancient hybridizations among the ancestral genomes of bread wheat.</title>
        <authorList>
            <consortium name="International Wheat Genome Sequencing Consortium,"/>
            <person name="Marcussen T."/>
            <person name="Sandve S.R."/>
            <person name="Heier L."/>
            <person name="Spannagl M."/>
            <person name="Pfeifer M."/>
            <person name="Jakobsen K.S."/>
            <person name="Wulff B.B."/>
            <person name="Steuernagel B."/>
            <person name="Mayer K.F."/>
            <person name="Olsen O.A."/>
        </authorList>
    </citation>
    <scope>NUCLEOTIDE SEQUENCE [LARGE SCALE GENOMIC DNA]</scope>
    <source>
        <strain evidence="4">cv. AL8/78</strain>
    </source>
</reference>
<dbReference type="InterPro" id="IPR032675">
    <property type="entry name" value="LRR_dom_sf"/>
</dbReference>
<dbReference type="AlphaFoldDB" id="A0A453DL02"/>
<protein>
    <recommendedName>
        <fullName evidence="2">Disease resistance R13L4/SHOC-2-like LRR domain-containing protein</fullName>
    </recommendedName>
</protein>
<dbReference type="Proteomes" id="UP000015105">
    <property type="component" value="Chromosome 2D"/>
</dbReference>
<sequence length="206" mass="23519">MEIRKLQFLQTLDLQWTNSKELPSSVAQLRHLMCLILDLGMPLPNGFSNLTCLEQLTGHGEGIFTADNAKELGCLIKLRELAFIWNGWSRPDDLTTVKALFESLSNMQKFESLEISDVDSWVFQLMLKLDWVPPPNLRRLKLVGVFWNLPTWICSSLLPLLSHLDLTTNRKVQSGDIQILGMLPALQYVTLRELCQWFNAFGSVSE</sequence>
<reference evidence="3" key="4">
    <citation type="submission" date="2019-03" db="UniProtKB">
        <authorList>
            <consortium name="EnsemblPlants"/>
        </authorList>
    </citation>
    <scope>IDENTIFICATION</scope>
</reference>
<dbReference type="EnsemblPlants" id="AET2Gv21291700.1">
    <property type="protein sequence ID" value="AET2Gv21291700.1"/>
    <property type="gene ID" value="AET2Gv21291700"/>
</dbReference>
<keyword evidence="4" id="KW-1185">Reference proteome</keyword>
<dbReference type="InterPro" id="IPR055414">
    <property type="entry name" value="LRR_R13L4/SHOC2-like"/>
</dbReference>
<dbReference type="Gramene" id="AET2Gv21291700.4">
    <property type="protein sequence ID" value="AET2Gv21291700.4"/>
    <property type="gene ID" value="AET2Gv21291700"/>
</dbReference>
<evidence type="ECO:0000313" key="4">
    <source>
        <dbReference type="Proteomes" id="UP000015105"/>
    </source>
</evidence>
<accession>A0A453DL02</accession>
<reference evidence="4" key="2">
    <citation type="journal article" date="2017" name="Nat. Plants">
        <title>The Aegilops tauschii genome reveals multiple impacts of transposons.</title>
        <authorList>
            <person name="Zhao G."/>
            <person name="Zou C."/>
            <person name="Li K."/>
            <person name="Wang K."/>
            <person name="Li T."/>
            <person name="Gao L."/>
            <person name="Zhang X."/>
            <person name="Wang H."/>
            <person name="Yang Z."/>
            <person name="Liu X."/>
            <person name="Jiang W."/>
            <person name="Mao L."/>
            <person name="Kong X."/>
            <person name="Jiao Y."/>
            <person name="Jia J."/>
        </authorList>
    </citation>
    <scope>NUCLEOTIDE SEQUENCE [LARGE SCALE GENOMIC DNA]</scope>
    <source>
        <strain evidence="4">cv. AL8/78</strain>
    </source>
</reference>
<reference evidence="3" key="5">
    <citation type="journal article" date="2021" name="G3 (Bethesda)">
        <title>Aegilops tauschii genome assembly Aet v5.0 features greater sequence contiguity and improved annotation.</title>
        <authorList>
            <person name="Wang L."/>
            <person name="Zhu T."/>
            <person name="Rodriguez J.C."/>
            <person name="Deal K.R."/>
            <person name="Dubcovsky J."/>
            <person name="McGuire P.E."/>
            <person name="Lux T."/>
            <person name="Spannagl M."/>
            <person name="Mayer K.F.X."/>
            <person name="Baldrich P."/>
            <person name="Meyers B.C."/>
            <person name="Huo N."/>
            <person name="Gu Y.Q."/>
            <person name="Zhou H."/>
            <person name="Devos K.M."/>
            <person name="Bennetzen J.L."/>
            <person name="Unver T."/>
            <person name="Budak H."/>
            <person name="Gulick P.J."/>
            <person name="Galiba G."/>
            <person name="Kalapos B."/>
            <person name="Nelson D.R."/>
            <person name="Li P."/>
            <person name="You F.M."/>
            <person name="Luo M.C."/>
            <person name="Dvorak J."/>
        </authorList>
    </citation>
    <scope>NUCLEOTIDE SEQUENCE [LARGE SCALE GENOMIC DNA]</scope>
    <source>
        <strain evidence="3">cv. AL8/78</strain>
    </source>
</reference>
<proteinExistence type="predicted"/>